<protein>
    <submittedName>
        <fullName evidence="1">Uncharacterized protein</fullName>
    </submittedName>
</protein>
<proteinExistence type="predicted"/>
<gene>
    <name evidence="1" type="ORF">S01H1_47033</name>
</gene>
<name>X0W124_9ZZZZ</name>
<accession>X0W124</accession>
<dbReference type="AlphaFoldDB" id="X0W124"/>
<evidence type="ECO:0000313" key="1">
    <source>
        <dbReference type="EMBL" id="GAG18368.1"/>
    </source>
</evidence>
<comment type="caution">
    <text evidence="1">The sequence shown here is derived from an EMBL/GenBank/DDBJ whole genome shotgun (WGS) entry which is preliminary data.</text>
</comment>
<feature type="non-terminal residue" evidence="1">
    <location>
        <position position="1"/>
    </location>
</feature>
<reference evidence="1" key="1">
    <citation type="journal article" date="2014" name="Front. Microbiol.">
        <title>High frequency of phylogenetically diverse reductive dehalogenase-homologous genes in deep subseafloor sedimentary metagenomes.</title>
        <authorList>
            <person name="Kawai M."/>
            <person name="Futagami T."/>
            <person name="Toyoda A."/>
            <person name="Takaki Y."/>
            <person name="Nishi S."/>
            <person name="Hori S."/>
            <person name="Arai W."/>
            <person name="Tsubouchi T."/>
            <person name="Morono Y."/>
            <person name="Uchiyama I."/>
            <person name="Ito T."/>
            <person name="Fujiyama A."/>
            <person name="Inagaki F."/>
            <person name="Takami H."/>
        </authorList>
    </citation>
    <scope>NUCLEOTIDE SEQUENCE</scope>
    <source>
        <strain evidence="1">Expedition CK06-06</strain>
    </source>
</reference>
<sequence>AKANKGRINACKSIADIASMFNGSKNGKHLTVMSIPLFDVSKISVDDLLSHIEEYLRYLKTNYKFEPTWVSVKKRIKKKGQLGTHRKTHLYKLICFYDWLCVSVQRNLDR</sequence>
<dbReference type="EMBL" id="BARS01030141">
    <property type="protein sequence ID" value="GAG18368.1"/>
    <property type="molecule type" value="Genomic_DNA"/>
</dbReference>
<organism evidence="1">
    <name type="scientific">marine sediment metagenome</name>
    <dbReference type="NCBI Taxonomy" id="412755"/>
    <lineage>
        <taxon>unclassified sequences</taxon>
        <taxon>metagenomes</taxon>
        <taxon>ecological metagenomes</taxon>
    </lineage>
</organism>